<keyword evidence="3" id="KW-1185">Reference proteome</keyword>
<protein>
    <submittedName>
        <fullName evidence="2">Rtf2 RING-finger containing protein, putative</fullName>
    </submittedName>
</protein>
<dbReference type="InterPro" id="IPR027799">
    <property type="entry name" value="Rtf2_RING-finger"/>
</dbReference>
<dbReference type="GO" id="GO:0006274">
    <property type="term" value="P:DNA replication termination"/>
    <property type="evidence" value="ECO:0007669"/>
    <property type="project" value="TreeGrafter"/>
</dbReference>
<evidence type="ECO:0000313" key="2">
    <source>
        <dbReference type="EMBL" id="CAD2216398.1"/>
    </source>
</evidence>
<dbReference type="PANTHER" id="PTHR12775">
    <property type="entry name" value="PROTEIN C20ORF43 HOMOLOG"/>
    <property type="match status" value="1"/>
</dbReference>
<dbReference type="OrthoDB" id="247013at2759"/>
<sequence length="182" mass="20414">MGGDGQALGNKKRLLESEKQYSTEADSAGVKKNVQLGRWKNCFLSLKPLEVPMAFDLNGNIFSKKSVLEYLLDTKEGRADPIESETFKVKRLSDICEIVGAEVDLVCPISGVTFSPERDFVGLWPCGHVISENEMKGNYETKHVCPLCEEEVVVVKLNTTEECSISQKKYLSHLLKKRKRDS</sequence>
<dbReference type="Proteomes" id="UP000515908">
    <property type="component" value="Chromosome 06"/>
</dbReference>
<gene>
    <name evidence="2" type="ORF">ADEAN_000386000</name>
</gene>
<reference evidence="2 3" key="1">
    <citation type="submission" date="2020-08" db="EMBL/GenBank/DDBJ databases">
        <authorList>
            <person name="Newling K."/>
            <person name="Davey J."/>
            <person name="Forrester S."/>
        </authorList>
    </citation>
    <scope>NUCLEOTIDE SEQUENCE [LARGE SCALE GENOMIC DNA]</scope>
    <source>
        <strain evidence="3">Crithidia deanei Carvalho (ATCC PRA-265)</strain>
    </source>
</reference>
<comment type="similarity">
    <text evidence="1">Belongs to the rtf2 family.</text>
</comment>
<dbReference type="VEuPathDB" id="TriTrypDB:ADEAN_000386000"/>
<evidence type="ECO:0000313" key="3">
    <source>
        <dbReference type="Proteomes" id="UP000515908"/>
    </source>
</evidence>
<dbReference type="EMBL" id="LR877150">
    <property type="protein sequence ID" value="CAD2216398.1"/>
    <property type="molecule type" value="Genomic_DNA"/>
</dbReference>
<dbReference type="Pfam" id="PF04641">
    <property type="entry name" value="Rtf2"/>
    <property type="match status" value="1"/>
</dbReference>
<dbReference type="InterPro" id="IPR006735">
    <property type="entry name" value="Rtf2"/>
</dbReference>
<name>A0A7G2C9F4_9TRYP</name>
<dbReference type="PANTHER" id="PTHR12775:SF0">
    <property type="entry name" value="REPLICATION TERMINATION FACTOR 2"/>
    <property type="match status" value="1"/>
</dbReference>
<dbReference type="CDD" id="cd16653">
    <property type="entry name" value="RING-like_Rtf2"/>
    <property type="match status" value="1"/>
</dbReference>
<proteinExistence type="inferred from homology"/>
<accession>A0A7G2C9F4</accession>
<dbReference type="GO" id="GO:0005634">
    <property type="term" value="C:nucleus"/>
    <property type="evidence" value="ECO:0007669"/>
    <property type="project" value="TreeGrafter"/>
</dbReference>
<organism evidence="2 3">
    <name type="scientific">Angomonas deanei</name>
    <dbReference type="NCBI Taxonomy" id="59799"/>
    <lineage>
        <taxon>Eukaryota</taxon>
        <taxon>Discoba</taxon>
        <taxon>Euglenozoa</taxon>
        <taxon>Kinetoplastea</taxon>
        <taxon>Metakinetoplastina</taxon>
        <taxon>Trypanosomatida</taxon>
        <taxon>Trypanosomatidae</taxon>
        <taxon>Strigomonadinae</taxon>
        <taxon>Angomonas</taxon>
    </lineage>
</organism>
<dbReference type="AlphaFoldDB" id="A0A7G2C9F4"/>
<evidence type="ECO:0000256" key="1">
    <source>
        <dbReference type="ARBA" id="ARBA00009885"/>
    </source>
</evidence>